<dbReference type="CDD" id="cd12797">
    <property type="entry name" value="M23_peptidase"/>
    <property type="match status" value="1"/>
</dbReference>
<dbReference type="OrthoDB" id="5245088at2"/>
<dbReference type="Gene3D" id="2.70.70.10">
    <property type="entry name" value="Glucose Permease (Domain IIA)"/>
    <property type="match status" value="1"/>
</dbReference>
<gene>
    <name evidence="2" type="ORF">D7003_05915</name>
</gene>
<dbReference type="Proteomes" id="UP000273807">
    <property type="component" value="Unassembled WGS sequence"/>
</dbReference>
<feature type="domain" description="M23ase beta-sheet core" evidence="1">
    <location>
        <begin position="69"/>
        <end position="162"/>
    </location>
</feature>
<keyword evidence="3" id="KW-1185">Reference proteome</keyword>
<dbReference type="RefSeq" id="WP_123254542.1">
    <property type="nucleotide sequence ID" value="NZ_RBED01000072.1"/>
</dbReference>
<dbReference type="Pfam" id="PF01551">
    <property type="entry name" value="Peptidase_M23"/>
    <property type="match status" value="1"/>
</dbReference>
<accession>A0A3N0C4L9</accession>
<dbReference type="SUPFAM" id="SSF51261">
    <property type="entry name" value="Duplicated hybrid motif"/>
    <property type="match status" value="1"/>
</dbReference>
<evidence type="ECO:0000313" key="2">
    <source>
        <dbReference type="EMBL" id="RNL57608.1"/>
    </source>
</evidence>
<comment type="caution">
    <text evidence="2">The sequence shown here is derived from an EMBL/GenBank/DDBJ whole genome shotgun (WGS) entry which is preliminary data.</text>
</comment>
<protein>
    <submittedName>
        <fullName evidence="2">M23 family metallopeptidase</fullName>
    </submittedName>
</protein>
<evidence type="ECO:0000313" key="3">
    <source>
        <dbReference type="Proteomes" id="UP000273807"/>
    </source>
</evidence>
<sequence length="183" mass="18838">MRIPTVPVSLALTFILAGAGGSLPILTAGGSAPADVRISHAAAPWRWPLVPRPALIRAFDPPARPWLSGHRGVDLGTGVDPAAVLAPAAGTISFVGTVVDRPVITVDHGNGYRSSFEPVESTLLAGMTVGAGEVLGRSLPGHCGALACIHWGVRRGEDYVNPLSFVVDLRPSVLLPPVDPAPG</sequence>
<dbReference type="InterPro" id="IPR016047">
    <property type="entry name" value="M23ase_b-sheet_dom"/>
</dbReference>
<organism evidence="2 3">
    <name type="scientific">Arthrobacter oryzae</name>
    <dbReference type="NCBI Taxonomy" id="409290"/>
    <lineage>
        <taxon>Bacteria</taxon>
        <taxon>Bacillati</taxon>
        <taxon>Actinomycetota</taxon>
        <taxon>Actinomycetes</taxon>
        <taxon>Micrococcales</taxon>
        <taxon>Micrococcaceae</taxon>
        <taxon>Arthrobacter</taxon>
    </lineage>
</organism>
<proteinExistence type="predicted"/>
<reference evidence="2 3" key="1">
    <citation type="submission" date="2018-10" db="EMBL/GenBank/DDBJ databases">
        <title>Genome sequencing of Arthrobacter oryzae TNB02.</title>
        <authorList>
            <person name="Cho Y.-J."/>
            <person name="Cho A."/>
            <person name="Kim O.-S."/>
        </authorList>
    </citation>
    <scope>NUCLEOTIDE SEQUENCE [LARGE SCALE GENOMIC DNA]</scope>
    <source>
        <strain evidence="2 3">TNB02</strain>
    </source>
</reference>
<name>A0A3N0C4L9_9MICC</name>
<dbReference type="InterPro" id="IPR011055">
    <property type="entry name" value="Dup_hybrid_motif"/>
</dbReference>
<dbReference type="AlphaFoldDB" id="A0A3N0C4L9"/>
<evidence type="ECO:0000259" key="1">
    <source>
        <dbReference type="Pfam" id="PF01551"/>
    </source>
</evidence>
<dbReference type="EMBL" id="RBED01000072">
    <property type="protein sequence ID" value="RNL57608.1"/>
    <property type="molecule type" value="Genomic_DNA"/>
</dbReference>